<accession>A0A1H4CPA8</accession>
<proteinExistence type="predicted"/>
<dbReference type="Proteomes" id="UP000182257">
    <property type="component" value="Unassembled WGS sequence"/>
</dbReference>
<sequence length="274" mass="31116">MRDVRMIKRIFVIFSFFHFFIAAAVAQVGDYRNDLAVGVNGGYVMSNVSFVSKVPQSMLGGITGGITARYTCEKYFSSICAVTAELNFAQIGWQEKIWDMNDQPVPLHTDPTQNLEYKRKMTYVQIPLLARLGWGRERNGVQAFIHLGPQIGFYLNDKVESNFDVRDPAFNPAIENGTFGPDYLYGDLRASHVVAQDTMAVENKFDYGIAVGAGLEFSNRHFGHFMIEGRYYYGLGNIYGNTKRDYFSRSNFGNIVIKCTYLFDIIRTKNSKIK</sequence>
<evidence type="ECO:0000313" key="2">
    <source>
        <dbReference type="EMBL" id="SEA61932.1"/>
    </source>
</evidence>
<evidence type="ECO:0000259" key="1">
    <source>
        <dbReference type="Pfam" id="PF13568"/>
    </source>
</evidence>
<name>A0A1H4CPA8_XYLRU</name>
<protein>
    <submittedName>
        <fullName evidence="2">Outer membrane protein beta-barrel domain-containing protein</fullName>
    </submittedName>
</protein>
<dbReference type="AlphaFoldDB" id="A0A1H4CPA8"/>
<feature type="domain" description="Outer membrane protein beta-barrel" evidence="1">
    <location>
        <begin position="26"/>
        <end position="239"/>
    </location>
</feature>
<dbReference type="InterPro" id="IPR025665">
    <property type="entry name" value="Beta-barrel_OMP_2"/>
</dbReference>
<organism evidence="2 3">
    <name type="scientific">Xylanibacter ruminicola</name>
    <name type="common">Prevotella ruminicola</name>
    <dbReference type="NCBI Taxonomy" id="839"/>
    <lineage>
        <taxon>Bacteria</taxon>
        <taxon>Pseudomonadati</taxon>
        <taxon>Bacteroidota</taxon>
        <taxon>Bacteroidia</taxon>
        <taxon>Bacteroidales</taxon>
        <taxon>Prevotellaceae</taxon>
        <taxon>Xylanibacter</taxon>
    </lineage>
</organism>
<gene>
    <name evidence="2" type="ORF">SAMN05216462_2055</name>
</gene>
<dbReference type="EMBL" id="FNRF01000003">
    <property type="protein sequence ID" value="SEA61932.1"/>
    <property type="molecule type" value="Genomic_DNA"/>
</dbReference>
<dbReference type="Pfam" id="PF13568">
    <property type="entry name" value="OMP_b-brl_2"/>
    <property type="match status" value="1"/>
</dbReference>
<reference evidence="2 3" key="1">
    <citation type="submission" date="2016-10" db="EMBL/GenBank/DDBJ databases">
        <authorList>
            <person name="de Groot N.N."/>
        </authorList>
    </citation>
    <scope>NUCLEOTIDE SEQUENCE [LARGE SCALE GENOMIC DNA]</scope>
    <source>
        <strain evidence="2 3">D31d</strain>
    </source>
</reference>
<evidence type="ECO:0000313" key="3">
    <source>
        <dbReference type="Proteomes" id="UP000182257"/>
    </source>
</evidence>